<dbReference type="EMBL" id="OBQD01000001">
    <property type="protein sequence ID" value="SOC35510.1"/>
    <property type="molecule type" value="Genomic_DNA"/>
</dbReference>
<keyword evidence="5" id="KW-1185">Reference proteome</keyword>
<accession>A0A285U0M4</accession>
<gene>
    <name evidence="4" type="ORF">SAMN05892877_101392</name>
</gene>
<feature type="domain" description="Peptidoglycan binding-like" evidence="3">
    <location>
        <begin position="262"/>
        <end position="317"/>
    </location>
</feature>
<dbReference type="InterPro" id="IPR036365">
    <property type="entry name" value="PGBD-like_sf"/>
</dbReference>
<evidence type="ECO:0000313" key="4">
    <source>
        <dbReference type="EMBL" id="SOC35510.1"/>
    </source>
</evidence>
<dbReference type="RefSeq" id="WP_245423383.1">
    <property type="nucleotide sequence ID" value="NZ_OBQD01000001.1"/>
</dbReference>
<feature type="region of interest" description="Disordered" evidence="1">
    <location>
        <begin position="224"/>
        <end position="262"/>
    </location>
</feature>
<feature type="domain" description="Peptidoglycan binding-like" evidence="3">
    <location>
        <begin position="129"/>
        <end position="178"/>
    </location>
</feature>
<evidence type="ECO:0000259" key="3">
    <source>
        <dbReference type="Pfam" id="PF01471"/>
    </source>
</evidence>
<feature type="transmembrane region" description="Helical" evidence="2">
    <location>
        <begin position="50"/>
        <end position="71"/>
    </location>
</feature>
<dbReference type="SUPFAM" id="SSF47090">
    <property type="entry name" value="PGBD-like"/>
    <property type="match status" value="2"/>
</dbReference>
<dbReference type="AlphaFoldDB" id="A0A285U0M4"/>
<keyword evidence="2" id="KW-0472">Membrane</keyword>
<evidence type="ECO:0000256" key="2">
    <source>
        <dbReference type="SAM" id="Phobius"/>
    </source>
</evidence>
<dbReference type="Proteomes" id="UP000219167">
    <property type="component" value="Unassembled WGS sequence"/>
</dbReference>
<evidence type="ECO:0000256" key="1">
    <source>
        <dbReference type="SAM" id="MobiDB-lite"/>
    </source>
</evidence>
<proteinExistence type="predicted"/>
<keyword evidence="2" id="KW-0812">Transmembrane</keyword>
<name>A0A285U0M4_9HYPH</name>
<evidence type="ECO:0000313" key="5">
    <source>
        <dbReference type="Proteomes" id="UP000219167"/>
    </source>
</evidence>
<dbReference type="Gene3D" id="1.10.101.10">
    <property type="entry name" value="PGBD-like superfamily/PGBD"/>
    <property type="match status" value="2"/>
</dbReference>
<sequence>MKAGAMTARARKQPDRGRNAGARKRQAPSTGILQRSMVALGAFAARHPSVIGGGAAFAVVFSFVAANALWYQPGGHPSPIMKTRTAQNTLGFSALRKPPSDVTTFVIEREGEAGDEAPAREAGQVSGLVLDIQTALARQGLYAADPDGIMQKETADAIRRFQQARGLSVTGEPSEDLLVELGGAAAPREVAVLPTERPVETAAEKDTGTAIDPIAAAIRAAEAELPASPAPRPAAAGQSAQSSASQSGSRQSGSPQSSAQSSALVMKIQKGLSNIAYADIAVDGVAGAKTREAIRAFEKHYRLPATGEPNELVLSKLKEIGAL</sequence>
<dbReference type="Pfam" id="PF01471">
    <property type="entry name" value="PG_binding_1"/>
    <property type="match status" value="2"/>
</dbReference>
<protein>
    <submittedName>
        <fullName evidence="4">Putative peptidoglycan binding protein</fullName>
    </submittedName>
</protein>
<dbReference type="InterPro" id="IPR036366">
    <property type="entry name" value="PGBDSf"/>
</dbReference>
<feature type="region of interest" description="Disordered" evidence="1">
    <location>
        <begin position="1"/>
        <end position="29"/>
    </location>
</feature>
<dbReference type="InterPro" id="IPR002477">
    <property type="entry name" value="Peptidoglycan-bd-like"/>
</dbReference>
<organism evidence="4 5">
    <name type="scientific">Rhizobium subbaraonis</name>
    <dbReference type="NCBI Taxonomy" id="908946"/>
    <lineage>
        <taxon>Bacteria</taxon>
        <taxon>Pseudomonadati</taxon>
        <taxon>Pseudomonadota</taxon>
        <taxon>Alphaproteobacteria</taxon>
        <taxon>Hyphomicrobiales</taxon>
        <taxon>Rhizobiaceae</taxon>
        <taxon>Rhizobium/Agrobacterium group</taxon>
        <taxon>Rhizobium</taxon>
    </lineage>
</organism>
<keyword evidence="2" id="KW-1133">Transmembrane helix</keyword>
<reference evidence="4 5" key="1">
    <citation type="submission" date="2017-08" db="EMBL/GenBank/DDBJ databases">
        <authorList>
            <person name="de Groot N.N."/>
        </authorList>
    </citation>
    <scope>NUCLEOTIDE SEQUENCE [LARGE SCALE GENOMIC DNA]</scope>
    <source>
        <strain evidence="4 5">JC85</strain>
    </source>
</reference>